<evidence type="ECO:0000313" key="2">
    <source>
        <dbReference type="EMBL" id="VDN59343.1"/>
    </source>
</evidence>
<keyword evidence="4" id="KW-1185">Reference proteome</keyword>
<accession>A0A0N4UEC5</accession>
<gene>
    <name evidence="2" type="ORF">DME_LOCUS9316</name>
</gene>
<reference evidence="2 4" key="2">
    <citation type="submission" date="2018-11" db="EMBL/GenBank/DDBJ databases">
        <authorList>
            <consortium name="Pathogen Informatics"/>
        </authorList>
    </citation>
    <scope>NUCLEOTIDE SEQUENCE [LARGE SCALE GENOMIC DNA]</scope>
</reference>
<reference evidence="5" key="1">
    <citation type="submission" date="2017-02" db="UniProtKB">
        <authorList>
            <consortium name="WormBaseParasite"/>
        </authorList>
    </citation>
    <scope>IDENTIFICATION</scope>
</reference>
<dbReference type="WBParaSite" id="DME_0000572301-mRNA-1">
    <property type="protein sequence ID" value="DME_0000572301-mRNA-1"/>
    <property type="gene ID" value="DME_0000572301"/>
</dbReference>
<protein>
    <submittedName>
        <fullName evidence="2 5">Uncharacterized protein</fullName>
    </submittedName>
</protein>
<dbReference type="EMBL" id="UYYG01001180">
    <property type="protein sequence ID" value="VDN59343.1"/>
    <property type="molecule type" value="Genomic_DNA"/>
</dbReference>
<name>A0A0N4UEC5_DRAME</name>
<keyword evidence="1" id="KW-0812">Transmembrane</keyword>
<keyword evidence="1" id="KW-0472">Membrane</keyword>
<dbReference type="Proteomes" id="UP000038040">
    <property type="component" value="Unplaced"/>
</dbReference>
<feature type="transmembrane region" description="Helical" evidence="1">
    <location>
        <begin position="6"/>
        <end position="27"/>
    </location>
</feature>
<evidence type="ECO:0000313" key="4">
    <source>
        <dbReference type="Proteomes" id="UP000274756"/>
    </source>
</evidence>
<dbReference type="Proteomes" id="UP000274756">
    <property type="component" value="Unassembled WGS sequence"/>
</dbReference>
<evidence type="ECO:0000256" key="1">
    <source>
        <dbReference type="SAM" id="Phobius"/>
    </source>
</evidence>
<dbReference type="PROSITE" id="PS51257">
    <property type="entry name" value="PROKAR_LIPOPROTEIN"/>
    <property type="match status" value="1"/>
</dbReference>
<dbReference type="AlphaFoldDB" id="A0A0N4UEC5"/>
<evidence type="ECO:0000313" key="3">
    <source>
        <dbReference type="Proteomes" id="UP000038040"/>
    </source>
</evidence>
<sequence>MYFRIFLILIAFGLLAGCCCFFIYALFRQNTRKKSVDSAKNIFYVAKPSPIRKQSHESFSAVRYLPELDSPPKRSPFELITAPRLPKELDASSSYRNKIRVCNGQ</sequence>
<proteinExistence type="predicted"/>
<evidence type="ECO:0000313" key="5">
    <source>
        <dbReference type="WBParaSite" id="DME_0000572301-mRNA-1"/>
    </source>
</evidence>
<organism evidence="3 5">
    <name type="scientific">Dracunculus medinensis</name>
    <name type="common">Guinea worm</name>
    <dbReference type="NCBI Taxonomy" id="318479"/>
    <lineage>
        <taxon>Eukaryota</taxon>
        <taxon>Metazoa</taxon>
        <taxon>Ecdysozoa</taxon>
        <taxon>Nematoda</taxon>
        <taxon>Chromadorea</taxon>
        <taxon>Rhabditida</taxon>
        <taxon>Spirurina</taxon>
        <taxon>Dracunculoidea</taxon>
        <taxon>Dracunculidae</taxon>
        <taxon>Dracunculus</taxon>
    </lineage>
</organism>
<keyword evidence="1" id="KW-1133">Transmembrane helix</keyword>